<organism evidence="2 3">
    <name type="scientific">Hondaea fermentalgiana</name>
    <dbReference type="NCBI Taxonomy" id="2315210"/>
    <lineage>
        <taxon>Eukaryota</taxon>
        <taxon>Sar</taxon>
        <taxon>Stramenopiles</taxon>
        <taxon>Bigyra</taxon>
        <taxon>Labyrinthulomycetes</taxon>
        <taxon>Thraustochytrida</taxon>
        <taxon>Thraustochytriidae</taxon>
        <taxon>Hondaea</taxon>
    </lineage>
</organism>
<dbReference type="InParanoid" id="A0A2R5GEQ7"/>
<keyword evidence="3" id="KW-1185">Reference proteome</keyword>
<evidence type="ECO:0000313" key="3">
    <source>
        <dbReference type="Proteomes" id="UP000241890"/>
    </source>
</evidence>
<evidence type="ECO:0000313" key="2">
    <source>
        <dbReference type="EMBL" id="GBG26721.1"/>
    </source>
</evidence>
<dbReference type="AlphaFoldDB" id="A0A2R5GEQ7"/>
<protein>
    <submittedName>
        <fullName evidence="2">Uncharacterized protein</fullName>
    </submittedName>
</protein>
<dbReference type="Proteomes" id="UP000241890">
    <property type="component" value="Unassembled WGS sequence"/>
</dbReference>
<proteinExistence type="predicted"/>
<keyword evidence="1" id="KW-1133">Transmembrane helix</keyword>
<gene>
    <name evidence="2" type="ORF">FCC1311_029422</name>
</gene>
<feature type="transmembrane region" description="Helical" evidence="1">
    <location>
        <begin position="81"/>
        <end position="102"/>
    </location>
</feature>
<evidence type="ECO:0000256" key="1">
    <source>
        <dbReference type="SAM" id="Phobius"/>
    </source>
</evidence>
<sequence length="187" mass="19870">MPGMVPACCARRRAPRIGIIHASTGIPLCLARFCGSLLRSATLISVCGCFAAAQTESLALERPLMSYRSLVCLKWAETHGWYIMVFLTLVLGLGTPVIYTVIGAIPGVQFNLIVLAAITLNGSYIGISTSHCLIKCLDVDLNLTTGDSRSSIGNQRSFLYPLNDHSGATATSYQYAGAAVAAAVEDR</sequence>
<feature type="transmembrane region" description="Helical" evidence="1">
    <location>
        <begin position="108"/>
        <end position="127"/>
    </location>
</feature>
<reference evidence="2 3" key="1">
    <citation type="submission" date="2017-12" db="EMBL/GenBank/DDBJ databases">
        <title>Sequencing, de novo assembly and annotation of complete genome of a new Thraustochytrid species, strain FCC1311.</title>
        <authorList>
            <person name="Sedici K."/>
            <person name="Godart F."/>
            <person name="Aiese Cigliano R."/>
            <person name="Sanseverino W."/>
            <person name="Barakat M."/>
            <person name="Ortet P."/>
            <person name="Marechal E."/>
            <person name="Cagnac O."/>
            <person name="Amato A."/>
        </authorList>
    </citation>
    <scope>NUCLEOTIDE SEQUENCE [LARGE SCALE GENOMIC DNA]</scope>
</reference>
<keyword evidence="1" id="KW-0472">Membrane</keyword>
<name>A0A2R5GEQ7_9STRA</name>
<comment type="caution">
    <text evidence="2">The sequence shown here is derived from an EMBL/GenBank/DDBJ whole genome shotgun (WGS) entry which is preliminary data.</text>
</comment>
<accession>A0A2R5GEQ7</accession>
<dbReference type="EMBL" id="BEYU01000022">
    <property type="protein sequence ID" value="GBG26721.1"/>
    <property type="molecule type" value="Genomic_DNA"/>
</dbReference>
<keyword evidence="1" id="KW-0812">Transmembrane</keyword>